<evidence type="ECO:0000313" key="7">
    <source>
        <dbReference type="Proteomes" id="UP000799750"/>
    </source>
</evidence>
<dbReference type="OrthoDB" id="426718at2759"/>
<evidence type="ECO:0000256" key="2">
    <source>
        <dbReference type="ARBA" id="ARBA00022801"/>
    </source>
</evidence>
<dbReference type="Pfam" id="PF03893">
    <property type="entry name" value="Lipase3_N"/>
    <property type="match status" value="1"/>
</dbReference>
<protein>
    <submittedName>
        <fullName evidence="6">Alpha/beta-hydrolase</fullName>
    </submittedName>
</protein>
<dbReference type="InterPro" id="IPR051299">
    <property type="entry name" value="AB_hydrolase_lip/est"/>
</dbReference>
<keyword evidence="1 3" id="KW-0732">Signal</keyword>
<dbReference type="GO" id="GO:0016042">
    <property type="term" value="P:lipid catabolic process"/>
    <property type="evidence" value="ECO:0007669"/>
    <property type="project" value="InterPro"/>
</dbReference>
<dbReference type="SUPFAM" id="SSF53474">
    <property type="entry name" value="alpha/beta-Hydrolases"/>
    <property type="match status" value="1"/>
</dbReference>
<dbReference type="CDD" id="cd00519">
    <property type="entry name" value="Lipase_3"/>
    <property type="match status" value="1"/>
</dbReference>
<dbReference type="PANTHER" id="PTHR46640:SF1">
    <property type="entry name" value="FUNGAL LIPASE-LIKE DOMAIN-CONTAINING PROTEIN-RELATED"/>
    <property type="match status" value="1"/>
</dbReference>
<feature type="domain" description="Mono-/di-acylglycerol lipase N-terminal" evidence="5">
    <location>
        <begin position="27"/>
        <end position="78"/>
    </location>
</feature>
<dbReference type="Pfam" id="PF01764">
    <property type="entry name" value="Lipase_3"/>
    <property type="match status" value="1"/>
</dbReference>
<dbReference type="EMBL" id="MU004182">
    <property type="protein sequence ID" value="KAF2501553.1"/>
    <property type="molecule type" value="Genomic_DNA"/>
</dbReference>
<name>A0A6A6RCT9_9PEZI</name>
<dbReference type="InterPro" id="IPR002921">
    <property type="entry name" value="Fungal_lipase-type"/>
</dbReference>
<evidence type="ECO:0000259" key="4">
    <source>
        <dbReference type="Pfam" id="PF01764"/>
    </source>
</evidence>
<organism evidence="6 7">
    <name type="scientific">Lophium mytilinum</name>
    <dbReference type="NCBI Taxonomy" id="390894"/>
    <lineage>
        <taxon>Eukaryota</taxon>
        <taxon>Fungi</taxon>
        <taxon>Dikarya</taxon>
        <taxon>Ascomycota</taxon>
        <taxon>Pezizomycotina</taxon>
        <taxon>Dothideomycetes</taxon>
        <taxon>Pleosporomycetidae</taxon>
        <taxon>Mytilinidiales</taxon>
        <taxon>Mytilinidiaceae</taxon>
        <taxon>Lophium</taxon>
    </lineage>
</organism>
<evidence type="ECO:0000313" key="6">
    <source>
        <dbReference type="EMBL" id="KAF2501553.1"/>
    </source>
</evidence>
<dbReference type="InterPro" id="IPR005592">
    <property type="entry name" value="Mono/diacylglycerol_lipase_N"/>
</dbReference>
<dbReference type="PANTHER" id="PTHR46640">
    <property type="entry name" value="TRIACYLGLYCEROL LIPASE, PUTATIVE (AFU_ORTHOLOGUE AFUA_6G06510)-RELATED"/>
    <property type="match status" value="1"/>
</dbReference>
<reference evidence="6" key="1">
    <citation type="journal article" date="2020" name="Stud. Mycol.">
        <title>101 Dothideomycetes genomes: a test case for predicting lifestyles and emergence of pathogens.</title>
        <authorList>
            <person name="Haridas S."/>
            <person name="Albert R."/>
            <person name="Binder M."/>
            <person name="Bloem J."/>
            <person name="Labutti K."/>
            <person name="Salamov A."/>
            <person name="Andreopoulos B."/>
            <person name="Baker S."/>
            <person name="Barry K."/>
            <person name="Bills G."/>
            <person name="Bluhm B."/>
            <person name="Cannon C."/>
            <person name="Castanera R."/>
            <person name="Culley D."/>
            <person name="Daum C."/>
            <person name="Ezra D."/>
            <person name="Gonzalez J."/>
            <person name="Henrissat B."/>
            <person name="Kuo A."/>
            <person name="Liang C."/>
            <person name="Lipzen A."/>
            <person name="Lutzoni F."/>
            <person name="Magnuson J."/>
            <person name="Mondo S."/>
            <person name="Nolan M."/>
            <person name="Ohm R."/>
            <person name="Pangilinan J."/>
            <person name="Park H.-J."/>
            <person name="Ramirez L."/>
            <person name="Alfaro M."/>
            <person name="Sun H."/>
            <person name="Tritt A."/>
            <person name="Yoshinaga Y."/>
            <person name="Zwiers L.-H."/>
            <person name="Turgeon B."/>
            <person name="Goodwin S."/>
            <person name="Spatafora J."/>
            <person name="Crous P."/>
            <person name="Grigoriev I."/>
        </authorList>
    </citation>
    <scope>NUCLEOTIDE SEQUENCE</scope>
    <source>
        <strain evidence="6">CBS 269.34</strain>
    </source>
</reference>
<feature type="chain" id="PRO_5025535250" evidence="3">
    <location>
        <begin position="22"/>
        <end position="315"/>
    </location>
</feature>
<dbReference type="Gene3D" id="3.40.50.1820">
    <property type="entry name" value="alpha/beta hydrolase"/>
    <property type="match status" value="1"/>
</dbReference>
<feature type="domain" description="Fungal lipase-type" evidence="4">
    <location>
        <begin position="107"/>
        <end position="237"/>
    </location>
</feature>
<evidence type="ECO:0000259" key="5">
    <source>
        <dbReference type="Pfam" id="PF03893"/>
    </source>
</evidence>
<evidence type="ECO:0000256" key="1">
    <source>
        <dbReference type="ARBA" id="ARBA00022729"/>
    </source>
</evidence>
<proteinExistence type="predicted"/>
<feature type="signal peptide" evidence="3">
    <location>
        <begin position="1"/>
        <end position="21"/>
    </location>
</feature>
<dbReference type="Proteomes" id="UP000799750">
    <property type="component" value="Unassembled WGS sequence"/>
</dbReference>
<sequence>MRSFLSLSFLIALLAGEGSYAAPLAGLTGRSISTDMFSTLQLMEQYAAASYCSPNYDETPNTEVTCPAGNCPLVQAASTNTLVEFENSLKTDVTGFVAVDHTNSITVVSFRGSASIKNWIANLDMTQITTDICKGCKVHQGFWDSWTEARDGVLNAIKSAAASNPSYKIVVVGHSLGGAISALAAAELRKSGCDVALYTFGSPRVGNGAFSDFVSSQSGGNYRITHYNDIVPRVPTLVQGYVHITPEYYINKPNFKAVAVSDIKEYKTNTIFGGNNAWVVTDILAHTWYFNSIAQCYINSLLPKRDLDVEVVERF</sequence>
<dbReference type="GO" id="GO:0016787">
    <property type="term" value="F:hydrolase activity"/>
    <property type="evidence" value="ECO:0007669"/>
    <property type="project" value="UniProtKB-KW"/>
</dbReference>
<dbReference type="AlphaFoldDB" id="A0A6A6RCT9"/>
<evidence type="ECO:0000256" key="3">
    <source>
        <dbReference type="SAM" id="SignalP"/>
    </source>
</evidence>
<keyword evidence="7" id="KW-1185">Reference proteome</keyword>
<dbReference type="InterPro" id="IPR029058">
    <property type="entry name" value="AB_hydrolase_fold"/>
</dbReference>
<gene>
    <name evidence="6" type="ORF">BU16DRAFT_522511</name>
</gene>
<keyword evidence="2 6" id="KW-0378">Hydrolase</keyword>
<accession>A0A6A6RCT9</accession>